<keyword evidence="4" id="KW-1185">Reference proteome</keyword>
<evidence type="ECO:0000313" key="4">
    <source>
        <dbReference type="Proteomes" id="UP000002630"/>
    </source>
</evidence>
<evidence type="ECO:0000256" key="1">
    <source>
        <dbReference type="SAM" id="MobiDB-lite"/>
    </source>
</evidence>
<dbReference type="Proteomes" id="UP000002630">
    <property type="component" value="Unassembled WGS sequence"/>
</dbReference>
<dbReference type="InParanoid" id="D7FU20"/>
<accession>D7FU20</accession>
<keyword evidence="2" id="KW-0732">Signal</keyword>
<evidence type="ECO:0000313" key="3">
    <source>
        <dbReference type="EMBL" id="CBJ31547.1"/>
    </source>
</evidence>
<protein>
    <submittedName>
        <fullName evidence="3">Uncharacterized protein</fullName>
    </submittedName>
</protein>
<dbReference type="OrthoDB" id="203476at2759"/>
<evidence type="ECO:0000256" key="2">
    <source>
        <dbReference type="SAM" id="SignalP"/>
    </source>
</evidence>
<feature type="compositionally biased region" description="Low complexity" evidence="1">
    <location>
        <begin position="266"/>
        <end position="277"/>
    </location>
</feature>
<feature type="compositionally biased region" description="Gly residues" evidence="1">
    <location>
        <begin position="240"/>
        <end position="252"/>
    </location>
</feature>
<gene>
    <name evidence="3" type="ORF">Esi_0263_0023</name>
</gene>
<feature type="region of interest" description="Disordered" evidence="1">
    <location>
        <begin position="231"/>
        <end position="279"/>
    </location>
</feature>
<feature type="region of interest" description="Disordered" evidence="1">
    <location>
        <begin position="179"/>
        <end position="199"/>
    </location>
</feature>
<feature type="chain" id="PRO_5003095502" evidence="2">
    <location>
        <begin position="22"/>
        <end position="473"/>
    </location>
</feature>
<sequence>MWVRATLLSCGSLTAWLGTRSRPRWRSAVPMTSCSRCSPSFGSTLLGIMLPPPGPVDYDQAWKDAQRESIKMNGRLFEGNVDELLETLRGLIDPLVVGDETLTRAVCHDIMRASSRTSSGGDAYAVMAALLSRPAEGDLLTPSGSGSSPIGISVASADGEVVITVENRFVLRRNAMQGLGMGEPHQQSSASSGEKGTLKERMVRAREQLVEHVEQTAEQFRKMTARKEVWGGPGWSVDDVGGGDGGDGGVSCSGGTKTPRNSPNNGGAAAAADAPAPADDEAGGISLVGRVEVYLCLLDGSSKRRLRVTCPDIERCPPECILLGAGANEANGTYELAGFRNGAPFYTNGKDDVTIAKECLGGREGWIIGRPPNYVLYGQPVNTDLPPELHWALMNGGTGLNPPPTLMMHSHRRAKERLVDIRQMPTPRARWAIPADVTFPDDTDHNLVGSAMIVRPPTPSTPPHGGRTACDGR</sequence>
<reference evidence="3 4" key="1">
    <citation type="journal article" date="2010" name="Nature">
        <title>The Ectocarpus genome and the independent evolution of multicellularity in brown algae.</title>
        <authorList>
            <person name="Cock J.M."/>
            <person name="Sterck L."/>
            <person name="Rouze P."/>
            <person name="Scornet D."/>
            <person name="Allen A.E."/>
            <person name="Amoutzias G."/>
            <person name="Anthouard V."/>
            <person name="Artiguenave F."/>
            <person name="Aury J.M."/>
            <person name="Badger J.H."/>
            <person name="Beszteri B."/>
            <person name="Billiau K."/>
            <person name="Bonnet E."/>
            <person name="Bothwell J.H."/>
            <person name="Bowler C."/>
            <person name="Boyen C."/>
            <person name="Brownlee C."/>
            <person name="Carrano C.J."/>
            <person name="Charrier B."/>
            <person name="Cho G.Y."/>
            <person name="Coelho S.M."/>
            <person name="Collen J."/>
            <person name="Corre E."/>
            <person name="Da Silva C."/>
            <person name="Delage L."/>
            <person name="Delaroque N."/>
            <person name="Dittami S.M."/>
            <person name="Doulbeau S."/>
            <person name="Elias M."/>
            <person name="Farnham G."/>
            <person name="Gachon C.M."/>
            <person name="Gschloessl B."/>
            <person name="Heesch S."/>
            <person name="Jabbari K."/>
            <person name="Jubin C."/>
            <person name="Kawai H."/>
            <person name="Kimura K."/>
            <person name="Kloareg B."/>
            <person name="Kupper F.C."/>
            <person name="Lang D."/>
            <person name="Le Bail A."/>
            <person name="Leblanc C."/>
            <person name="Lerouge P."/>
            <person name="Lohr M."/>
            <person name="Lopez P.J."/>
            <person name="Martens C."/>
            <person name="Maumus F."/>
            <person name="Michel G."/>
            <person name="Miranda-Saavedra D."/>
            <person name="Morales J."/>
            <person name="Moreau H."/>
            <person name="Motomura T."/>
            <person name="Nagasato C."/>
            <person name="Napoli C.A."/>
            <person name="Nelson D.R."/>
            <person name="Nyvall-Collen P."/>
            <person name="Peters A.F."/>
            <person name="Pommier C."/>
            <person name="Potin P."/>
            <person name="Poulain J."/>
            <person name="Quesneville H."/>
            <person name="Read B."/>
            <person name="Rensing S.A."/>
            <person name="Ritter A."/>
            <person name="Rousvoal S."/>
            <person name="Samanta M."/>
            <person name="Samson G."/>
            <person name="Schroeder D.C."/>
            <person name="Segurens B."/>
            <person name="Strittmatter M."/>
            <person name="Tonon T."/>
            <person name="Tregear J.W."/>
            <person name="Valentin K."/>
            <person name="von Dassow P."/>
            <person name="Yamagishi T."/>
            <person name="Van de Peer Y."/>
            <person name="Wincker P."/>
        </authorList>
    </citation>
    <scope>NUCLEOTIDE SEQUENCE [LARGE SCALE GENOMIC DNA]</scope>
    <source>
        <strain evidence="4">Ec32 / CCAP1310/4</strain>
    </source>
</reference>
<proteinExistence type="predicted"/>
<feature type="compositionally biased region" description="Polar residues" evidence="1">
    <location>
        <begin position="185"/>
        <end position="194"/>
    </location>
</feature>
<feature type="signal peptide" evidence="2">
    <location>
        <begin position="1"/>
        <end position="21"/>
    </location>
</feature>
<name>D7FU20_ECTSI</name>
<organism evidence="3 4">
    <name type="scientific">Ectocarpus siliculosus</name>
    <name type="common">Brown alga</name>
    <name type="synonym">Conferva siliculosa</name>
    <dbReference type="NCBI Taxonomy" id="2880"/>
    <lineage>
        <taxon>Eukaryota</taxon>
        <taxon>Sar</taxon>
        <taxon>Stramenopiles</taxon>
        <taxon>Ochrophyta</taxon>
        <taxon>PX clade</taxon>
        <taxon>Phaeophyceae</taxon>
        <taxon>Ectocarpales</taxon>
        <taxon>Ectocarpaceae</taxon>
        <taxon>Ectocarpus</taxon>
    </lineage>
</organism>
<feature type="region of interest" description="Disordered" evidence="1">
    <location>
        <begin position="454"/>
        <end position="473"/>
    </location>
</feature>
<feature type="compositionally biased region" description="Polar residues" evidence="1">
    <location>
        <begin position="256"/>
        <end position="265"/>
    </location>
</feature>
<dbReference type="EMBL" id="FN649760">
    <property type="protein sequence ID" value="CBJ31547.1"/>
    <property type="molecule type" value="Genomic_DNA"/>
</dbReference>
<dbReference type="AlphaFoldDB" id="D7FU20"/>